<name>A0AAE3QQY9_9BACT</name>
<dbReference type="EMBL" id="JASJOS010000004">
    <property type="protein sequence ID" value="MDJ1481118.1"/>
    <property type="molecule type" value="Genomic_DNA"/>
</dbReference>
<evidence type="ECO:0000313" key="3">
    <source>
        <dbReference type="Proteomes" id="UP001241110"/>
    </source>
</evidence>
<feature type="signal peptide" evidence="1">
    <location>
        <begin position="1"/>
        <end position="18"/>
    </location>
</feature>
<dbReference type="RefSeq" id="WP_313978466.1">
    <property type="nucleotide sequence ID" value="NZ_JASJOS010000004.1"/>
</dbReference>
<organism evidence="2 3">
    <name type="scientific">Xanthocytophaga flava</name>
    <dbReference type="NCBI Taxonomy" id="3048013"/>
    <lineage>
        <taxon>Bacteria</taxon>
        <taxon>Pseudomonadati</taxon>
        <taxon>Bacteroidota</taxon>
        <taxon>Cytophagia</taxon>
        <taxon>Cytophagales</taxon>
        <taxon>Rhodocytophagaceae</taxon>
        <taxon>Xanthocytophaga</taxon>
    </lineage>
</organism>
<feature type="chain" id="PRO_5042165600" evidence="1">
    <location>
        <begin position="19"/>
        <end position="294"/>
    </location>
</feature>
<dbReference type="AlphaFoldDB" id="A0AAE3QQY9"/>
<gene>
    <name evidence="2" type="ORF">QNI16_11535</name>
</gene>
<protein>
    <submittedName>
        <fullName evidence="2">Uncharacterized protein</fullName>
    </submittedName>
</protein>
<accession>A0AAE3QQY9</accession>
<comment type="caution">
    <text evidence="2">The sequence shown here is derived from an EMBL/GenBank/DDBJ whole genome shotgun (WGS) entry which is preliminary data.</text>
</comment>
<keyword evidence="1" id="KW-0732">Signal</keyword>
<sequence length="294" mass="34239">MRPILIIALFLLTTFSNAQVTLNPTDLKNLLAISQLYSQFPNGGDKFAKEAEKLRTPVLNHMVDALMVAGNGNKEILENRFLARPSDEELVLWYVIREIHYNRTNEKQAPRPDSTVANEVLSKKIDTRWLLDNYYYRIHGGIASLFNKADLVKYNFNIDEMGFKDETEKAIFFLNMMESLIGGRFKVLQAMKNNKSILEFAAKLPTFNGKAYYYYKRFDYEDFKWIGYDKEEFYNERHIGNLFSTLIAHFSALAGSGEKKAAQEVYFKSILHEPKYFKFTPLKDDLQSFYNQSK</sequence>
<reference evidence="2" key="1">
    <citation type="submission" date="2023-05" db="EMBL/GenBank/DDBJ databases">
        <authorList>
            <person name="Zhang X."/>
        </authorList>
    </citation>
    <scope>NUCLEOTIDE SEQUENCE</scope>
    <source>
        <strain evidence="2">YF14B1</strain>
    </source>
</reference>
<dbReference type="Proteomes" id="UP001241110">
    <property type="component" value="Unassembled WGS sequence"/>
</dbReference>
<evidence type="ECO:0000313" key="2">
    <source>
        <dbReference type="EMBL" id="MDJ1481118.1"/>
    </source>
</evidence>
<evidence type="ECO:0000256" key="1">
    <source>
        <dbReference type="SAM" id="SignalP"/>
    </source>
</evidence>
<proteinExistence type="predicted"/>